<accession>A0ABX8ZGT2</accession>
<evidence type="ECO:0000313" key="1">
    <source>
        <dbReference type="EMBL" id="QZD87349.1"/>
    </source>
</evidence>
<organism evidence="1 2">
    <name type="scientific">Qipengyuania psychrotolerans</name>
    <dbReference type="NCBI Taxonomy" id="2867238"/>
    <lineage>
        <taxon>Bacteria</taxon>
        <taxon>Pseudomonadati</taxon>
        <taxon>Pseudomonadota</taxon>
        <taxon>Alphaproteobacteria</taxon>
        <taxon>Sphingomonadales</taxon>
        <taxon>Erythrobacteraceae</taxon>
        <taxon>Qipengyuania</taxon>
    </lineage>
</organism>
<name>A0ABX8ZGT2_9SPHN</name>
<gene>
    <name evidence="1" type="ORF">K3166_01145</name>
</gene>
<reference evidence="1 2" key="1">
    <citation type="submission" date="2021-08" db="EMBL/GenBank/DDBJ databases">
        <title>Comparative Genomics Analysis of the Genus Qipengyuania Reveals Extensive Genetic Diversity and Metabolic Versatility, Including the Description of Fifteen Novel Species.</title>
        <authorList>
            <person name="Liu Y."/>
        </authorList>
    </citation>
    <scope>NUCLEOTIDE SEQUENCE [LARGE SCALE GENOMIC DNA]</scope>
    <source>
        <strain evidence="1 2">1XM2-8</strain>
    </source>
</reference>
<proteinExistence type="predicted"/>
<dbReference type="InterPro" id="IPR009923">
    <property type="entry name" value="Dodecin"/>
</dbReference>
<dbReference type="Pfam" id="PF07311">
    <property type="entry name" value="Dodecin"/>
    <property type="match status" value="1"/>
</dbReference>
<dbReference type="SUPFAM" id="SSF89807">
    <property type="entry name" value="Dodecin-like"/>
    <property type="match status" value="1"/>
</dbReference>
<dbReference type="PANTHER" id="PTHR39324:SF1">
    <property type="entry name" value="CALCIUM DODECIN"/>
    <property type="match status" value="1"/>
</dbReference>
<dbReference type="Proteomes" id="UP000824280">
    <property type="component" value="Chromosome"/>
</dbReference>
<dbReference type="RefSeq" id="WP_221422887.1">
    <property type="nucleotide sequence ID" value="NZ_CP081297.1"/>
</dbReference>
<sequence>MSVAKVTEIIASSPTSVEDAVREGVKRASKTIKDIQGVWVKDTKATVSNGEITEWRCTLKITFVVND</sequence>
<dbReference type="PANTHER" id="PTHR39324">
    <property type="entry name" value="CALCIUM DODECIN"/>
    <property type="match status" value="1"/>
</dbReference>
<dbReference type="EMBL" id="CP081297">
    <property type="protein sequence ID" value="QZD87349.1"/>
    <property type="molecule type" value="Genomic_DNA"/>
</dbReference>
<protein>
    <submittedName>
        <fullName evidence="1">Dodecin family protein</fullName>
    </submittedName>
</protein>
<evidence type="ECO:0000313" key="2">
    <source>
        <dbReference type="Proteomes" id="UP000824280"/>
    </source>
</evidence>
<keyword evidence="2" id="KW-1185">Reference proteome</keyword>
<dbReference type="InterPro" id="IPR025543">
    <property type="entry name" value="Dodecin-like"/>
</dbReference>
<dbReference type="Gene3D" id="3.30.1660.10">
    <property type="entry name" value="Flavin-binding protein dodecin"/>
    <property type="match status" value="1"/>
</dbReference>
<dbReference type="InterPro" id="IPR036694">
    <property type="entry name" value="Dodecin-like_sf"/>
</dbReference>